<dbReference type="GO" id="GO:0051301">
    <property type="term" value="P:cell division"/>
    <property type="evidence" value="ECO:0007669"/>
    <property type="project" value="UniProtKB-KW"/>
</dbReference>
<dbReference type="Pfam" id="PF08245">
    <property type="entry name" value="Mur_ligase_M"/>
    <property type="match status" value="1"/>
</dbReference>
<dbReference type="HAMAP" id="MF_02019">
    <property type="entry name" value="MurF"/>
    <property type="match status" value="1"/>
</dbReference>
<dbReference type="InterPro" id="IPR013221">
    <property type="entry name" value="Mur_ligase_cen"/>
</dbReference>
<dbReference type="InterPro" id="IPR036615">
    <property type="entry name" value="Mur_ligase_C_dom_sf"/>
</dbReference>
<dbReference type="InterPro" id="IPR051046">
    <property type="entry name" value="MurCDEF_CellWall_CoF430Synth"/>
</dbReference>
<reference evidence="15 16" key="1">
    <citation type="submission" date="2020-08" db="EMBL/GenBank/DDBJ databases">
        <authorList>
            <person name="Ren C."/>
            <person name="Gu Y."/>
            <person name="Xu Y."/>
        </authorList>
    </citation>
    <scope>NUCLEOTIDE SEQUENCE [LARGE SCALE GENOMIC DNA]</scope>
    <source>
        <strain evidence="15 16">LBM18003</strain>
    </source>
</reference>
<feature type="binding site" evidence="10">
    <location>
        <begin position="110"/>
        <end position="116"/>
    </location>
    <ligand>
        <name>ATP</name>
        <dbReference type="ChEBI" id="CHEBI:30616"/>
    </ligand>
</feature>
<comment type="function">
    <text evidence="10 11">Involved in cell wall formation. Catalyzes the final step in the synthesis of UDP-N-acetylmuramoyl-pentapeptide, the precursor of murein.</text>
</comment>
<dbReference type="InterPro" id="IPR000713">
    <property type="entry name" value="Mur_ligase_N"/>
</dbReference>
<evidence type="ECO:0000259" key="14">
    <source>
        <dbReference type="Pfam" id="PF08245"/>
    </source>
</evidence>
<dbReference type="InterPro" id="IPR005863">
    <property type="entry name" value="UDP-N-AcMur_synth"/>
</dbReference>
<keyword evidence="2 10" id="KW-0436">Ligase</keyword>
<keyword evidence="8 10" id="KW-0131">Cell cycle</keyword>
<dbReference type="UniPathway" id="UPA00219"/>
<keyword evidence="9 10" id="KW-0961">Cell wall biogenesis/degradation</keyword>
<dbReference type="SUPFAM" id="SSF63418">
    <property type="entry name" value="MurE/MurF N-terminal domain"/>
    <property type="match status" value="1"/>
</dbReference>
<dbReference type="Gene3D" id="3.90.190.20">
    <property type="entry name" value="Mur ligase, C-terminal domain"/>
    <property type="match status" value="1"/>
</dbReference>
<evidence type="ECO:0000256" key="5">
    <source>
        <dbReference type="ARBA" id="ARBA00022840"/>
    </source>
</evidence>
<proteinExistence type="inferred from homology"/>
<evidence type="ECO:0000256" key="2">
    <source>
        <dbReference type="ARBA" id="ARBA00022598"/>
    </source>
</evidence>
<dbReference type="SUPFAM" id="SSF53244">
    <property type="entry name" value="MurD-like peptide ligases, peptide-binding domain"/>
    <property type="match status" value="1"/>
</dbReference>
<dbReference type="KEGG" id="caml:H6X83_07200"/>
<dbReference type="SUPFAM" id="SSF53623">
    <property type="entry name" value="MurD-like peptide ligases, catalytic domain"/>
    <property type="match status" value="1"/>
</dbReference>
<dbReference type="EMBL" id="CP060696">
    <property type="protein sequence ID" value="QNO16767.1"/>
    <property type="molecule type" value="Genomic_DNA"/>
</dbReference>
<evidence type="ECO:0000313" key="15">
    <source>
        <dbReference type="EMBL" id="QNO16767.1"/>
    </source>
</evidence>
<name>A0A7G9WDK5_9FIRM</name>
<protein>
    <recommendedName>
        <fullName evidence="10 11">UDP-N-acetylmuramoyl-tripeptide--D-alanyl-D-alanine ligase</fullName>
        <ecNumber evidence="10 11">6.3.2.10</ecNumber>
    </recommendedName>
    <alternativeName>
        <fullName evidence="10">D-alanyl-D-alanine-adding enzyme</fullName>
    </alternativeName>
</protein>
<comment type="catalytic activity">
    <reaction evidence="10 11">
        <text>D-alanyl-D-alanine + UDP-N-acetyl-alpha-D-muramoyl-L-alanyl-gamma-D-glutamyl-meso-2,6-diaminopimelate + ATP = UDP-N-acetyl-alpha-D-muramoyl-L-alanyl-gamma-D-glutamyl-meso-2,6-diaminopimeloyl-D-alanyl-D-alanine + ADP + phosphate + H(+)</text>
        <dbReference type="Rhea" id="RHEA:28374"/>
        <dbReference type="ChEBI" id="CHEBI:15378"/>
        <dbReference type="ChEBI" id="CHEBI:30616"/>
        <dbReference type="ChEBI" id="CHEBI:43474"/>
        <dbReference type="ChEBI" id="CHEBI:57822"/>
        <dbReference type="ChEBI" id="CHEBI:61386"/>
        <dbReference type="ChEBI" id="CHEBI:83905"/>
        <dbReference type="ChEBI" id="CHEBI:456216"/>
        <dbReference type="EC" id="6.3.2.10"/>
    </reaction>
</comment>
<keyword evidence="5 10" id="KW-0067">ATP-binding</keyword>
<comment type="pathway">
    <text evidence="10 11">Cell wall biogenesis; peptidoglycan biosynthesis.</text>
</comment>
<gene>
    <name evidence="10" type="primary">murF</name>
    <name evidence="15" type="ORF">H6X83_07200</name>
</gene>
<sequence>MQITIGEAAELCGGKLLCGNPENTITNVCTDSRQAGPGSLFVPLKGERTDAHIFIPAVFAAGAAAAFTQESVELPLEGALIAVPDTADALQQLGAAYRRRFTGPVVGITGSVGKTTTKEMVALALSARYCVMKTQGNQNSQVGVPQTMFQFEEDTEAAVIEMGMSQFGEMARLAKIAAPQFAVMTNIGVSHIENLHTQENIMQEKLHITDGFIPESVLVLNGDDKMLATLRGKMLFNTLFVGTAPWCDYRAVQIESQEGKTYFVMEHESRRLPVVLPVLGTHQVTNALSALAMADVLHVDLQAAAAALATYKPLAMRQQIHKVGGITIIDDSYNASPDAVRGALNVLCSFPHRRVAILGDMLELGRVSHEAHKSCGQYAAKAGVDLLITVGQEAAAITEGAKSENPALPSIHCGDNTEAVQVLKRAIQPDDTILVKGSRGMHMEKVVAFLLKNYA</sequence>
<dbReference type="Pfam" id="PF02875">
    <property type="entry name" value="Mur_ligase_C"/>
    <property type="match status" value="1"/>
</dbReference>
<evidence type="ECO:0000259" key="12">
    <source>
        <dbReference type="Pfam" id="PF01225"/>
    </source>
</evidence>
<evidence type="ECO:0000256" key="7">
    <source>
        <dbReference type="ARBA" id="ARBA00022984"/>
    </source>
</evidence>
<dbReference type="RefSeq" id="WP_212505834.1">
    <property type="nucleotide sequence ID" value="NZ_CP060696.1"/>
</dbReference>
<dbReference type="AlphaFoldDB" id="A0A7G9WDK5"/>
<evidence type="ECO:0000256" key="4">
    <source>
        <dbReference type="ARBA" id="ARBA00022741"/>
    </source>
</evidence>
<dbReference type="InterPro" id="IPR004101">
    <property type="entry name" value="Mur_ligase_C"/>
</dbReference>
<dbReference type="Proteomes" id="UP000516046">
    <property type="component" value="Chromosome"/>
</dbReference>
<dbReference type="GO" id="GO:0047480">
    <property type="term" value="F:UDP-N-acetylmuramoyl-tripeptide-D-alanyl-D-alanine ligase activity"/>
    <property type="evidence" value="ECO:0007669"/>
    <property type="project" value="UniProtKB-UniRule"/>
</dbReference>
<dbReference type="GO" id="GO:0008360">
    <property type="term" value="P:regulation of cell shape"/>
    <property type="evidence" value="ECO:0007669"/>
    <property type="project" value="UniProtKB-KW"/>
</dbReference>
<keyword evidence="3 10" id="KW-0132">Cell division</keyword>
<evidence type="ECO:0000313" key="16">
    <source>
        <dbReference type="Proteomes" id="UP000516046"/>
    </source>
</evidence>
<feature type="domain" description="Mur ligase central" evidence="14">
    <location>
        <begin position="108"/>
        <end position="294"/>
    </location>
</feature>
<dbReference type="GO" id="GO:0009252">
    <property type="term" value="P:peptidoglycan biosynthetic process"/>
    <property type="evidence" value="ECO:0007669"/>
    <property type="project" value="UniProtKB-UniRule"/>
</dbReference>
<accession>A0A7G9WDK5</accession>
<organism evidence="15 16">
    <name type="scientific">Caproicibacterium amylolyticum</name>
    <dbReference type="NCBI Taxonomy" id="2766537"/>
    <lineage>
        <taxon>Bacteria</taxon>
        <taxon>Bacillati</taxon>
        <taxon>Bacillota</taxon>
        <taxon>Clostridia</taxon>
        <taxon>Eubacteriales</taxon>
        <taxon>Oscillospiraceae</taxon>
        <taxon>Caproicibacterium</taxon>
    </lineage>
</organism>
<evidence type="ECO:0000256" key="8">
    <source>
        <dbReference type="ARBA" id="ARBA00023306"/>
    </source>
</evidence>
<comment type="subcellular location">
    <subcellularLocation>
        <location evidence="10 11">Cytoplasm</location>
    </subcellularLocation>
</comment>
<evidence type="ECO:0000256" key="6">
    <source>
        <dbReference type="ARBA" id="ARBA00022960"/>
    </source>
</evidence>
<dbReference type="GO" id="GO:0071555">
    <property type="term" value="P:cell wall organization"/>
    <property type="evidence" value="ECO:0007669"/>
    <property type="project" value="UniProtKB-KW"/>
</dbReference>
<dbReference type="InterPro" id="IPR036565">
    <property type="entry name" value="Mur-like_cat_sf"/>
</dbReference>
<dbReference type="Gene3D" id="3.40.1190.10">
    <property type="entry name" value="Mur-like, catalytic domain"/>
    <property type="match status" value="1"/>
</dbReference>
<dbReference type="EC" id="6.3.2.10" evidence="10 11"/>
<keyword evidence="16" id="KW-1185">Reference proteome</keyword>
<keyword evidence="6 10" id="KW-0133">Cell shape</keyword>
<dbReference type="Pfam" id="PF01225">
    <property type="entry name" value="Mur_ligase"/>
    <property type="match status" value="1"/>
</dbReference>
<dbReference type="PANTHER" id="PTHR43024">
    <property type="entry name" value="UDP-N-ACETYLMURAMOYL-TRIPEPTIDE--D-ALANYL-D-ALANINE LIGASE"/>
    <property type="match status" value="1"/>
</dbReference>
<dbReference type="PANTHER" id="PTHR43024:SF1">
    <property type="entry name" value="UDP-N-ACETYLMURAMOYL-TRIPEPTIDE--D-ALANYL-D-ALANINE LIGASE"/>
    <property type="match status" value="1"/>
</dbReference>
<evidence type="ECO:0000259" key="13">
    <source>
        <dbReference type="Pfam" id="PF02875"/>
    </source>
</evidence>
<dbReference type="GO" id="GO:0005737">
    <property type="term" value="C:cytoplasm"/>
    <property type="evidence" value="ECO:0007669"/>
    <property type="project" value="UniProtKB-SubCell"/>
</dbReference>
<feature type="domain" description="Mur ligase C-terminal" evidence="13">
    <location>
        <begin position="317"/>
        <end position="439"/>
    </location>
</feature>
<evidence type="ECO:0000256" key="11">
    <source>
        <dbReference type="RuleBase" id="RU004136"/>
    </source>
</evidence>
<keyword evidence="1 10" id="KW-0963">Cytoplasm</keyword>
<dbReference type="GO" id="GO:0005524">
    <property type="term" value="F:ATP binding"/>
    <property type="evidence" value="ECO:0007669"/>
    <property type="project" value="UniProtKB-UniRule"/>
</dbReference>
<evidence type="ECO:0000256" key="3">
    <source>
        <dbReference type="ARBA" id="ARBA00022618"/>
    </source>
</evidence>
<dbReference type="NCBIfam" id="TIGR01143">
    <property type="entry name" value="murF"/>
    <property type="match status" value="1"/>
</dbReference>
<evidence type="ECO:0000256" key="9">
    <source>
        <dbReference type="ARBA" id="ARBA00023316"/>
    </source>
</evidence>
<comment type="similarity">
    <text evidence="10">Belongs to the MurCDEF family. MurF subfamily.</text>
</comment>
<keyword evidence="7 10" id="KW-0573">Peptidoglycan synthesis</keyword>
<dbReference type="Gene3D" id="3.40.1390.10">
    <property type="entry name" value="MurE/MurF, N-terminal domain"/>
    <property type="match status" value="1"/>
</dbReference>
<evidence type="ECO:0000256" key="1">
    <source>
        <dbReference type="ARBA" id="ARBA00022490"/>
    </source>
</evidence>
<evidence type="ECO:0000256" key="10">
    <source>
        <dbReference type="HAMAP-Rule" id="MF_02019"/>
    </source>
</evidence>
<feature type="domain" description="Mur ligase N-terminal catalytic" evidence="12">
    <location>
        <begin position="24"/>
        <end position="97"/>
    </location>
</feature>
<keyword evidence="4 10" id="KW-0547">Nucleotide-binding</keyword>
<dbReference type="InterPro" id="IPR035911">
    <property type="entry name" value="MurE/MurF_N"/>
</dbReference>